<comment type="caution">
    <text evidence="4">The sequence shown here is derived from an EMBL/GenBank/DDBJ whole genome shotgun (WGS) entry which is preliminary data.</text>
</comment>
<evidence type="ECO:0000256" key="3">
    <source>
        <dbReference type="SAM" id="SignalP"/>
    </source>
</evidence>
<dbReference type="OrthoDB" id="46929at2759"/>
<keyword evidence="2" id="KW-1133">Transmembrane helix</keyword>
<evidence type="ECO:0000256" key="2">
    <source>
        <dbReference type="SAM" id="Phobius"/>
    </source>
</evidence>
<reference evidence="4 5" key="1">
    <citation type="journal article" date="2012" name="Genome Biol.">
        <title>Genome and low-iron response of an oceanic diatom adapted to chronic iron limitation.</title>
        <authorList>
            <person name="Lommer M."/>
            <person name="Specht M."/>
            <person name="Roy A.S."/>
            <person name="Kraemer L."/>
            <person name="Andreson R."/>
            <person name="Gutowska M.A."/>
            <person name="Wolf J."/>
            <person name="Bergner S.V."/>
            <person name="Schilhabel M.B."/>
            <person name="Klostermeier U.C."/>
            <person name="Beiko R.G."/>
            <person name="Rosenstiel P."/>
            <person name="Hippler M."/>
            <person name="Laroche J."/>
        </authorList>
    </citation>
    <scope>NUCLEOTIDE SEQUENCE [LARGE SCALE GENOMIC DNA]</scope>
    <source>
        <strain evidence="4 5">CCMP1005</strain>
    </source>
</reference>
<feature type="chain" id="PRO_5003838118" description="Transmembrane protein" evidence="3">
    <location>
        <begin position="20"/>
        <end position="231"/>
    </location>
</feature>
<feature type="compositionally biased region" description="Acidic residues" evidence="1">
    <location>
        <begin position="221"/>
        <end position="231"/>
    </location>
</feature>
<proteinExistence type="predicted"/>
<feature type="transmembrane region" description="Helical" evidence="2">
    <location>
        <begin position="112"/>
        <end position="134"/>
    </location>
</feature>
<dbReference type="eggNOG" id="ENOG502SXRV">
    <property type="taxonomic scope" value="Eukaryota"/>
</dbReference>
<dbReference type="Proteomes" id="UP000266841">
    <property type="component" value="Unassembled WGS sequence"/>
</dbReference>
<evidence type="ECO:0000313" key="5">
    <source>
        <dbReference type="Proteomes" id="UP000266841"/>
    </source>
</evidence>
<gene>
    <name evidence="4" type="ORF">THAOC_13253</name>
</gene>
<keyword evidence="2" id="KW-0812">Transmembrane</keyword>
<evidence type="ECO:0000256" key="1">
    <source>
        <dbReference type="SAM" id="MobiDB-lite"/>
    </source>
</evidence>
<feature type="region of interest" description="Disordered" evidence="1">
    <location>
        <begin position="41"/>
        <end position="68"/>
    </location>
</feature>
<evidence type="ECO:0008006" key="6">
    <source>
        <dbReference type="Google" id="ProtNLM"/>
    </source>
</evidence>
<evidence type="ECO:0000313" key="4">
    <source>
        <dbReference type="EMBL" id="EJK65851.1"/>
    </source>
</evidence>
<dbReference type="OMA" id="YAFSPAR"/>
<protein>
    <recommendedName>
        <fullName evidence="6">Transmembrane protein</fullName>
    </recommendedName>
</protein>
<name>K0SXV2_THAOC</name>
<dbReference type="AlphaFoldDB" id="K0SXV2"/>
<accession>K0SXV2</accession>
<feature type="compositionally biased region" description="Low complexity" evidence="1">
    <location>
        <begin position="209"/>
        <end position="219"/>
    </location>
</feature>
<feature type="signal peptide" evidence="3">
    <location>
        <begin position="1"/>
        <end position="19"/>
    </location>
</feature>
<keyword evidence="3" id="KW-0732">Signal</keyword>
<sequence length="231" mass="24815">MKGWARILGTALLLTNGTAFQRPSAGAAPARRYARAGRVSTADSSATFTPGQRRPNPSQVGSRTRSTTARHLTGLDLPDTSSIAATLSSASTYLSTIDGDIASIPDNEFRKVFAGGGLIMLGSILSVVFVGFLIDSSGSYADLVADTYVEQNLDGEEETFLDSLGMSAEKRAETEEMIRAFREKKMRKAGTWTDEDEKKKQEILLSRTSSSSSSPPSSSGETEDADMFNDY</sequence>
<organism evidence="4 5">
    <name type="scientific">Thalassiosira oceanica</name>
    <name type="common">Marine diatom</name>
    <dbReference type="NCBI Taxonomy" id="159749"/>
    <lineage>
        <taxon>Eukaryota</taxon>
        <taxon>Sar</taxon>
        <taxon>Stramenopiles</taxon>
        <taxon>Ochrophyta</taxon>
        <taxon>Bacillariophyta</taxon>
        <taxon>Coscinodiscophyceae</taxon>
        <taxon>Thalassiosirophycidae</taxon>
        <taxon>Thalassiosirales</taxon>
        <taxon>Thalassiosiraceae</taxon>
        <taxon>Thalassiosira</taxon>
    </lineage>
</organism>
<feature type="region of interest" description="Disordered" evidence="1">
    <location>
        <begin position="186"/>
        <end position="231"/>
    </location>
</feature>
<keyword evidence="5" id="KW-1185">Reference proteome</keyword>
<dbReference type="EMBL" id="AGNL01015416">
    <property type="protein sequence ID" value="EJK65851.1"/>
    <property type="molecule type" value="Genomic_DNA"/>
</dbReference>
<keyword evidence="2" id="KW-0472">Membrane</keyword>